<reference evidence="3 4" key="1">
    <citation type="submission" date="2021-06" db="EMBL/GenBank/DDBJ databases">
        <authorList>
            <person name="Lu T."/>
            <person name="Wang Q."/>
            <person name="Han X."/>
        </authorList>
    </citation>
    <scope>NUCLEOTIDE SEQUENCE [LARGE SCALE GENOMIC DNA]</scope>
    <source>
        <strain evidence="3 4">LAM0050</strain>
    </source>
</reference>
<feature type="region of interest" description="Disordered" evidence="1">
    <location>
        <begin position="685"/>
        <end position="715"/>
    </location>
</feature>
<gene>
    <name evidence="3" type="ORF">KU392_04970</name>
</gene>
<evidence type="ECO:0008006" key="5">
    <source>
        <dbReference type="Google" id="ProtNLM"/>
    </source>
</evidence>
<dbReference type="PANTHER" id="PTHR32305:SF15">
    <property type="entry name" value="PROTEIN RHSA-RELATED"/>
    <property type="match status" value="1"/>
</dbReference>
<protein>
    <recommendedName>
        <fullName evidence="5">YD repeat-containing protein</fullName>
    </recommendedName>
</protein>
<feature type="chain" id="PRO_5046700670" description="YD repeat-containing protein" evidence="2">
    <location>
        <begin position="16"/>
        <end position="764"/>
    </location>
</feature>
<evidence type="ECO:0000313" key="4">
    <source>
        <dbReference type="Proteomes" id="UP000722165"/>
    </source>
</evidence>
<name>A0ABS6NLW2_9BURK</name>
<keyword evidence="4" id="KW-1185">Reference proteome</keyword>
<keyword evidence="2" id="KW-0732">Signal</keyword>
<dbReference type="Proteomes" id="UP000722165">
    <property type="component" value="Unassembled WGS sequence"/>
</dbReference>
<proteinExistence type="predicted"/>
<dbReference type="EMBL" id="JAHSPR010000003">
    <property type="protein sequence ID" value="MBV4396612.1"/>
    <property type="molecule type" value="Genomic_DNA"/>
</dbReference>
<feature type="signal peptide" evidence="2">
    <location>
        <begin position="1"/>
        <end position="15"/>
    </location>
</feature>
<comment type="caution">
    <text evidence="3">The sequence shown here is derived from an EMBL/GenBank/DDBJ whole genome shotgun (WGS) entry which is preliminary data.</text>
</comment>
<dbReference type="PANTHER" id="PTHR32305">
    <property type="match status" value="1"/>
</dbReference>
<dbReference type="NCBIfam" id="TIGR03696">
    <property type="entry name" value="Rhs_assc_core"/>
    <property type="match status" value="1"/>
</dbReference>
<feature type="compositionally biased region" description="Basic and acidic residues" evidence="1">
    <location>
        <begin position="696"/>
        <end position="715"/>
    </location>
</feature>
<accession>A0ABS6NLW2</accession>
<sequence length="764" mass="86571">MKKILLLLFPFACHANTTSVDAVIRPSNISSTETYGTNEKNQLILQAFSNGDKIQFAYDEKGKLNYINKLKNGSQWADTVKLEYNDRSKATLQDNKKILAFNRLNEDVVAIKSLRHSIPLNSIIQISYHDYYRIVKDTQTIEHILPEGGMLTYRHDSDNKIKEILWTPRYGQKTRSILNTSIHAPGYIFGNQLVFRAQSKTPAKTQLSLWNAYRKQPVWTQELNFSTDGTLTEERTSLPARQLHSTSRYSYDSQKRLINATVNTQHYQQNTTSRYQYSWNPDGSNASYTKDASTATPQISRDASGLPTKVGNKSIEFDNDRKPAKITLDENVVAEYSYNFQGQRVMKYLADRATFFYYENNRLIGEWGIHAHHDDSIYANNGAISRRYIYAGQLPVAFIEYSGGYFYGHDDARLFLNPGSNTFGDDIPAWIKPYLVRMAIPLNQRTAKLFFIHADHIGQPFMVTDENRNIRWLAQNSPTGESHVLHADIEFNLRLPGQYYDQETGWHYNGNRYYDPAAGHYLEPEVPGVKTGLPPFAYANHQPRRFINPLGLFPIAFDDAGKKAYESTSLDQIKALYTKGSDYYAEPQILFDRAAKAAALNIIQAHNNTGAPFPLTTPTDNNKPINLPPQPENQKQQTFLGPHAAISGAIKSGSRQASPTSQPGMYSDFSTLPLTWVDWRKENAPQNCDPVSNDAAAREQKLASNPESKHYYHHPDLSKASRETADQLIARIPANIPWFSFPGLTIPNQINDPSKTPLSGKTDR</sequence>
<evidence type="ECO:0000256" key="1">
    <source>
        <dbReference type="SAM" id="MobiDB-lite"/>
    </source>
</evidence>
<evidence type="ECO:0000313" key="3">
    <source>
        <dbReference type="EMBL" id="MBV4396612.1"/>
    </source>
</evidence>
<dbReference type="InterPro" id="IPR022385">
    <property type="entry name" value="Rhs_assc_core"/>
</dbReference>
<evidence type="ECO:0000256" key="2">
    <source>
        <dbReference type="SAM" id="SignalP"/>
    </source>
</evidence>
<dbReference type="InterPro" id="IPR050708">
    <property type="entry name" value="T6SS_VgrG/RHS"/>
</dbReference>
<dbReference type="RefSeq" id="WP_217734748.1">
    <property type="nucleotide sequence ID" value="NZ_JAHSPR010000003.1"/>
</dbReference>
<organism evidence="3 4">
    <name type="scientific">Advenella alkanexedens</name>
    <dbReference type="NCBI Taxonomy" id="1481665"/>
    <lineage>
        <taxon>Bacteria</taxon>
        <taxon>Pseudomonadati</taxon>
        <taxon>Pseudomonadota</taxon>
        <taxon>Betaproteobacteria</taxon>
        <taxon>Burkholderiales</taxon>
        <taxon>Alcaligenaceae</taxon>
    </lineage>
</organism>